<dbReference type="RefSeq" id="WP_137628167.1">
    <property type="nucleotide sequence ID" value="NZ_BJDJ01000006.1"/>
</dbReference>
<evidence type="ECO:0000313" key="1">
    <source>
        <dbReference type="EMBL" id="MFC6179997.1"/>
    </source>
</evidence>
<accession>A0ABW1RX41</accession>
<dbReference type="Pfam" id="PF05595">
    <property type="entry name" value="DUF771"/>
    <property type="match status" value="1"/>
</dbReference>
<name>A0ABW1RX41_9LACO</name>
<dbReference type="EMBL" id="JBHSSC010000005">
    <property type="protein sequence ID" value="MFC6179997.1"/>
    <property type="molecule type" value="Genomic_DNA"/>
</dbReference>
<proteinExistence type="predicted"/>
<organism evidence="1 2">
    <name type="scientific">Lactiplantibacillus daowaiensis</name>
    <dbReference type="NCBI Taxonomy" id="2559918"/>
    <lineage>
        <taxon>Bacteria</taxon>
        <taxon>Bacillati</taxon>
        <taxon>Bacillota</taxon>
        <taxon>Bacilli</taxon>
        <taxon>Lactobacillales</taxon>
        <taxon>Lactobacillaceae</taxon>
        <taxon>Lactiplantibacillus</taxon>
    </lineage>
</organism>
<comment type="caution">
    <text evidence="1">The sequence shown here is derived from an EMBL/GenBank/DDBJ whole genome shotgun (WGS) entry which is preliminary data.</text>
</comment>
<dbReference type="Proteomes" id="UP001596282">
    <property type="component" value="Unassembled WGS sequence"/>
</dbReference>
<evidence type="ECO:0000313" key="2">
    <source>
        <dbReference type="Proteomes" id="UP001596282"/>
    </source>
</evidence>
<protein>
    <submittedName>
        <fullName evidence="1">DUF771 domain-containing protein</fullName>
    </submittedName>
</protein>
<keyword evidence="2" id="KW-1185">Reference proteome</keyword>
<reference evidence="2" key="1">
    <citation type="journal article" date="2019" name="Int. J. Syst. Evol. Microbiol.">
        <title>The Global Catalogue of Microorganisms (GCM) 10K type strain sequencing project: providing services to taxonomists for standard genome sequencing and annotation.</title>
        <authorList>
            <consortium name="The Broad Institute Genomics Platform"/>
            <consortium name="The Broad Institute Genome Sequencing Center for Infectious Disease"/>
            <person name="Wu L."/>
            <person name="Ma J."/>
        </authorList>
    </citation>
    <scope>NUCLEOTIDE SEQUENCE [LARGE SCALE GENOMIC DNA]</scope>
    <source>
        <strain evidence="2">CCM 8933</strain>
    </source>
</reference>
<dbReference type="InterPro" id="IPR008489">
    <property type="entry name" value="DUF771"/>
</dbReference>
<sequence length="107" mass="12433">MRQVLEVTVPVQIPDGMKLVPDDSHGYDGESLTGRTWTAKDLRLWCGNKSWPWLVDNILENPRYSREIGSMEQQGQLVHRGIKGSPWRFKASVMAAFLDRHWEELPW</sequence>
<gene>
    <name evidence="1" type="ORF">ACFP5Y_01895</name>
</gene>